<dbReference type="Pfam" id="PF00140">
    <property type="entry name" value="Sigma70_r1_2"/>
    <property type="match status" value="1"/>
</dbReference>
<dbReference type="Pfam" id="PF04546">
    <property type="entry name" value="Sigma70_ner"/>
    <property type="match status" value="1"/>
</dbReference>
<feature type="domain" description="RNA polymerase sigma-70" evidence="10">
    <location>
        <begin position="635"/>
        <end position="661"/>
    </location>
</feature>
<dbReference type="InterPro" id="IPR000943">
    <property type="entry name" value="RNA_pol_sigma70"/>
</dbReference>
<keyword evidence="2 6" id="KW-0805">Transcription regulation</keyword>
<dbReference type="InterPro" id="IPR036388">
    <property type="entry name" value="WH-like_DNA-bd_sf"/>
</dbReference>
<feature type="region of interest" description="Disordered" evidence="8">
    <location>
        <begin position="1"/>
        <end position="22"/>
    </location>
</feature>
<comment type="similarity">
    <text evidence="6">Belongs to the sigma-70 factor family. RpoD/SigA subfamily.</text>
</comment>
<dbReference type="FunFam" id="1.10.10.10:FF:000002">
    <property type="entry name" value="RNA polymerase sigma factor SigA"/>
    <property type="match status" value="1"/>
</dbReference>
<dbReference type="FunFam" id="1.10.601.10:FF:000001">
    <property type="entry name" value="RNA polymerase sigma factor SigA"/>
    <property type="match status" value="1"/>
</dbReference>
<feature type="compositionally biased region" description="Acidic residues" evidence="8">
    <location>
        <begin position="80"/>
        <end position="98"/>
    </location>
</feature>
<dbReference type="Gene3D" id="1.10.601.10">
    <property type="entry name" value="RNA Polymerase Primary Sigma Factor"/>
    <property type="match status" value="1"/>
</dbReference>
<dbReference type="PANTHER" id="PTHR30603">
    <property type="entry name" value="RNA POLYMERASE SIGMA FACTOR RPO"/>
    <property type="match status" value="1"/>
</dbReference>
<dbReference type="Pfam" id="PF03979">
    <property type="entry name" value="Sigma70_r1_1"/>
    <property type="match status" value="1"/>
</dbReference>
<keyword evidence="1 6" id="KW-0963">Cytoplasm</keyword>
<feature type="region of interest" description="Disordered" evidence="8">
    <location>
        <begin position="80"/>
        <end position="120"/>
    </location>
</feature>
<dbReference type="InterPro" id="IPR050239">
    <property type="entry name" value="Sigma-70_RNA_pol_init_factors"/>
</dbReference>
<dbReference type="InterPro" id="IPR013325">
    <property type="entry name" value="RNA_pol_sigma_r2"/>
</dbReference>
<dbReference type="InterPro" id="IPR007630">
    <property type="entry name" value="RNA_pol_sigma70_r4"/>
</dbReference>
<dbReference type="InterPro" id="IPR007631">
    <property type="entry name" value="RNA_pol_sigma_70_non-ess"/>
</dbReference>
<evidence type="ECO:0000256" key="5">
    <source>
        <dbReference type="ARBA" id="ARBA00023163"/>
    </source>
</evidence>
<dbReference type="SUPFAM" id="SSF88659">
    <property type="entry name" value="Sigma3 and sigma4 domains of RNA polymerase sigma factors"/>
    <property type="match status" value="2"/>
</dbReference>
<dbReference type="EMBL" id="CP159253">
    <property type="protein sequence ID" value="XCG47391.1"/>
    <property type="molecule type" value="Genomic_DNA"/>
</dbReference>
<reference evidence="11" key="1">
    <citation type="submission" date="2024-06" db="EMBL/GenBank/DDBJ databases">
        <title>Mesorhizobium karijinii sp. nov., a symbiont of the iconic Swainsona formosa from arid Australia.</title>
        <authorList>
            <person name="Hill Y.J."/>
            <person name="Watkin E.L.J."/>
            <person name="O'Hara G.W."/>
            <person name="Terpolilli J."/>
            <person name="Tye M.L."/>
            <person name="Kohlmeier M.G."/>
        </authorList>
    </citation>
    <scope>NUCLEOTIDE SEQUENCE</scope>
    <source>
        <strain evidence="11">WSM2240</strain>
    </source>
</reference>
<sequence>MAKPEKEEVETERETATDGPLLDLSDDAVKKMIKAAKKRGFVTMDELNSVLPSEQTDPDKIEDTMAMLSDMGINVVEDDEAGEDGEADGSDAEEDANELAEQTGTAVAATTTKKEPTDRTDDPVRMYLREMGSVELLSREGEIAIAKRIEAGRETMIAGLCESPLTFQAIIIWRDELNEAKILLREIIDLEATYAGPEAKQAPTPERQEELERPKTPEHSQRRPSVREDDDITNVGGDMRGLAEEEEEDEDEASLSLAAMEAELRPQVMETLDVIADTYKKLRKLQDQQVENRLAAAGTLSPSQDRRLKELKDQLIKAVKSLSLNNARIESLVEQLYDINKRLVQNEGKLLRLAESYGVRRESFLQEYQGSELDPNWIKSISNLAARGWKEFTKNEKDAIRDLRSEIQNLATETAISIAEFRKIVNQVQKGEREAAIAKKEMVEANLRLVISIAKKYTNRGLQFLDLIQEGNIGLMKAVDKFEYRRGYKFSTYATWWIRQAITRSIADQARTIRIPVHMIETINKIVRTSRQMLHEIGREPTPEELAEKLAMPLEKVRKVLKIAKEPISLETPVGDEEDSHLGDFIEDKMAILPIDAAIQANLRETTTRVLASLTPREERVLRMRFGIGMNTDHTLEEVGQQFSVTRERIRQIEAKALRKLKHPSRSRKLRSFLDS</sequence>
<dbReference type="NCBIfam" id="TIGR02937">
    <property type="entry name" value="sigma70-ECF"/>
    <property type="match status" value="1"/>
</dbReference>
<dbReference type="InterPro" id="IPR009042">
    <property type="entry name" value="RNA_pol_sigma70_r1_2"/>
</dbReference>
<dbReference type="InterPro" id="IPR042189">
    <property type="entry name" value="RNA_pol_sigma_70_r1_1_sf"/>
</dbReference>
<feature type="compositionally biased region" description="Basic and acidic residues" evidence="8">
    <location>
        <begin position="206"/>
        <end position="227"/>
    </location>
</feature>
<evidence type="ECO:0000256" key="1">
    <source>
        <dbReference type="ARBA" id="ARBA00022490"/>
    </source>
</evidence>
<dbReference type="GO" id="GO:0016987">
    <property type="term" value="F:sigma factor activity"/>
    <property type="evidence" value="ECO:0007669"/>
    <property type="project" value="UniProtKB-UniRule"/>
</dbReference>
<comment type="function">
    <text evidence="6">Sigma factors are initiation factors that promote the attachment of RNA polymerase to specific initiation sites and are then released. This sigma factor is the primary sigma factor during exponential growth.</text>
</comment>
<feature type="region of interest" description="Sigma-70 factor domain-3" evidence="6">
    <location>
        <begin position="521"/>
        <end position="597"/>
    </location>
</feature>
<dbReference type="Pfam" id="PF04545">
    <property type="entry name" value="Sigma70_r4"/>
    <property type="match status" value="1"/>
</dbReference>
<evidence type="ECO:0000256" key="4">
    <source>
        <dbReference type="ARBA" id="ARBA00023125"/>
    </source>
</evidence>
<dbReference type="PANTHER" id="PTHR30603:SF60">
    <property type="entry name" value="RNA POLYMERASE SIGMA FACTOR RPOD"/>
    <property type="match status" value="1"/>
</dbReference>
<evidence type="ECO:0000256" key="6">
    <source>
        <dbReference type="HAMAP-Rule" id="MF_00963"/>
    </source>
</evidence>
<dbReference type="RefSeq" id="WP_353645058.1">
    <property type="nucleotide sequence ID" value="NZ_CP159253.1"/>
</dbReference>
<protein>
    <recommendedName>
        <fullName evidence="6">RNA polymerase sigma factor RpoD</fullName>
    </recommendedName>
    <alternativeName>
        <fullName evidence="6">Sigma-70</fullName>
    </alternativeName>
</protein>
<dbReference type="SUPFAM" id="SSF88946">
    <property type="entry name" value="Sigma2 domain of RNA polymerase sigma factors"/>
    <property type="match status" value="1"/>
</dbReference>
<evidence type="ECO:0000256" key="2">
    <source>
        <dbReference type="ARBA" id="ARBA00023015"/>
    </source>
</evidence>
<evidence type="ECO:0000259" key="10">
    <source>
        <dbReference type="PROSITE" id="PS00716"/>
    </source>
</evidence>
<accession>A0AAU8CKL9</accession>
<dbReference type="InterPro" id="IPR007127">
    <property type="entry name" value="RNA_pol_sigma_70_r1_1"/>
</dbReference>
<comment type="subunit">
    <text evidence="6">Interacts transiently with the RNA polymerase catalytic core.</text>
</comment>
<dbReference type="NCBIfam" id="NF004208">
    <property type="entry name" value="PRK05658.1"/>
    <property type="match status" value="1"/>
</dbReference>
<name>A0AAU8CKL9_9HYPH</name>
<evidence type="ECO:0000256" key="3">
    <source>
        <dbReference type="ARBA" id="ARBA00023082"/>
    </source>
</evidence>
<dbReference type="PRINTS" id="PR00046">
    <property type="entry name" value="SIGMA70FCT"/>
</dbReference>
<evidence type="ECO:0000256" key="8">
    <source>
        <dbReference type="SAM" id="MobiDB-lite"/>
    </source>
</evidence>
<dbReference type="Pfam" id="PF04542">
    <property type="entry name" value="Sigma70_r2"/>
    <property type="match status" value="1"/>
</dbReference>
<evidence type="ECO:0000259" key="9">
    <source>
        <dbReference type="PROSITE" id="PS00715"/>
    </source>
</evidence>
<feature type="region of interest" description="Sigma-70 factor domain-2" evidence="6">
    <location>
        <begin position="442"/>
        <end position="512"/>
    </location>
</feature>
<feature type="region of interest" description="Sigma-70 factor domain-4" evidence="6">
    <location>
        <begin position="610"/>
        <end position="663"/>
    </location>
</feature>
<keyword evidence="5 6" id="KW-0804">Transcription</keyword>
<feature type="compositionally biased region" description="Basic and acidic residues" evidence="8">
    <location>
        <begin position="1"/>
        <end position="16"/>
    </location>
</feature>
<evidence type="ECO:0000256" key="7">
    <source>
        <dbReference type="SAM" id="Coils"/>
    </source>
</evidence>
<keyword evidence="3 6" id="KW-0731">Sigma factor</keyword>
<dbReference type="InterPro" id="IPR013324">
    <property type="entry name" value="RNA_pol_sigma_r3/r4-like"/>
</dbReference>
<dbReference type="InterPro" id="IPR007624">
    <property type="entry name" value="RNA_pol_sigma70_r3"/>
</dbReference>
<dbReference type="FunFam" id="1.10.10.10:FF:000004">
    <property type="entry name" value="RNA polymerase sigma factor SigA"/>
    <property type="match status" value="1"/>
</dbReference>
<dbReference type="InterPro" id="IPR028630">
    <property type="entry name" value="Sigma70_RpoD"/>
</dbReference>
<dbReference type="GO" id="GO:0006352">
    <property type="term" value="P:DNA-templated transcription initiation"/>
    <property type="evidence" value="ECO:0007669"/>
    <property type="project" value="UniProtKB-UniRule"/>
</dbReference>
<proteinExistence type="inferred from homology"/>
<dbReference type="Pfam" id="PF04539">
    <property type="entry name" value="Sigma70_r3"/>
    <property type="match status" value="1"/>
</dbReference>
<dbReference type="Gene3D" id="1.10.10.10">
    <property type="entry name" value="Winged helix-like DNA-binding domain superfamily/Winged helix DNA-binding domain"/>
    <property type="match status" value="2"/>
</dbReference>
<dbReference type="NCBIfam" id="TIGR02393">
    <property type="entry name" value="RpoD_Cterm"/>
    <property type="match status" value="1"/>
</dbReference>
<feature type="short sequence motif" description="Interaction with polymerase core subunit RpoC" evidence="6">
    <location>
        <begin position="466"/>
        <end position="469"/>
    </location>
</feature>
<organism evidence="11">
    <name type="scientific">Mesorhizobium sp. WSM2240</name>
    <dbReference type="NCBI Taxonomy" id="3228851"/>
    <lineage>
        <taxon>Bacteria</taxon>
        <taxon>Pseudomonadati</taxon>
        <taxon>Pseudomonadota</taxon>
        <taxon>Alphaproteobacteria</taxon>
        <taxon>Hyphomicrobiales</taxon>
        <taxon>Phyllobacteriaceae</taxon>
        <taxon>Mesorhizobium</taxon>
    </lineage>
</organism>
<dbReference type="GO" id="GO:0003677">
    <property type="term" value="F:DNA binding"/>
    <property type="evidence" value="ECO:0007669"/>
    <property type="project" value="UniProtKB-UniRule"/>
</dbReference>
<feature type="domain" description="RNA polymerase sigma-70" evidence="9">
    <location>
        <begin position="466"/>
        <end position="479"/>
    </location>
</feature>
<keyword evidence="4 6" id="KW-0238">DNA-binding</keyword>
<dbReference type="InterPro" id="IPR007627">
    <property type="entry name" value="RNA_pol_sigma70_r2"/>
</dbReference>
<evidence type="ECO:0000313" key="11">
    <source>
        <dbReference type="EMBL" id="XCG47391.1"/>
    </source>
</evidence>
<feature type="DNA-binding region" description="H-T-H motif" evidence="6">
    <location>
        <begin position="636"/>
        <end position="655"/>
    </location>
</feature>
<feature type="region of interest" description="Disordered" evidence="8">
    <location>
        <begin position="196"/>
        <end position="237"/>
    </location>
</feature>
<dbReference type="CDD" id="cd06171">
    <property type="entry name" value="Sigma70_r4"/>
    <property type="match status" value="1"/>
</dbReference>
<comment type="subcellular location">
    <subcellularLocation>
        <location evidence="6">Cytoplasm</location>
    </subcellularLocation>
</comment>
<dbReference type="InterPro" id="IPR014284">
    <property type="entry name" value="RNA_pol_sigma-70_dom"/>
</dbReference>
<dbReference type="HAMAP" id="MF_00963">
    <property type="entry name" value="Sigma70_RpoD_SigA"/>
    <property type="match status" value="1"/>
</dbReference>
<dbReference type="PROSITE" id="PS00716">
    <property type="entry name" value="SIGMA70_2"/>
    <property type="match status" value="1"/>
</dbReference>
<dbReference type="Gene3D" id="1.10.220.120">
    <property type="entry name" value="Sigma-70 factor, region 1.1"/>
    <property type="match status" value="1"/>
</dbReference>
<feature type="coiled-coil region" evidence="7">
    <location>
        <begin position="393"/>
        <end position="448"/>
    </location>
</feature>
<keyword evidence="7" id="KW-0175">Coiled coil</keyword>
<gene>
    <name evidence="6 11" type="primary">rpoD</name>
    <name evidence="11" type="ORF">ABVK50_19205</name>
</gene>
<dbReference type="AlphaFoldDB" id="A0AAU8CKL9"/>
<dbReference type="PROSITE" id="PS00715">
    <property type="entry name" value="SIGMA70_1"/>
    <property type="match status" value="1"/>
</dbReference>
<dbReference type="GO" id="GO:0005737">
    <property type="term" value="C:cytoplasm"/>
    <property type="evidence" value="ECO:0007669"/>
    <property type="project" value="UniProtKB-SubCell"/>
</dbReference>
<dbReference type="InterPro" id="IPR012760">
    <property type="entry name" value="RNA_pol_sigma_RpoD_C"/>
</dbReference>